<dbReference type="OrthoDB" id="9999863at2759"/>
<organism evidence="12 13">
    <name type="scientific">Neolentinus lepideus HHB14362 ss-1</name>
    <dbReference type="NCBI Taxonomy" id="1314782"/>
    <lineage>
        <taxon>Eukaryota</taxon>
        <taxon>Fungi</taxon>
        <taxon>Dikarya</taxon>
        <taxon>Basidiomycota</taxon>
        <taxon>Agaricomycotina</taxon>
        <taxon>Agaricomycetes</taxon>
        <taxon>Gloeophyllales</taxon>
        <taxon>Gloeophyllaceae</taxon>
        <taxon>Neolentinus</taxon>
    </lineage>
</organism>
<evidence type="ECO:0000313" key="12">
    <source>
        <dbReference type="EMBL" id="KZT28729.1"/>
    </source>
</evidence>
<dbReference type="InterPro" id="IPR003445">
    <property type="entry name" value="Cat_transpt"/>
</dbReference>
<dbReference type="PANTHER" id="PTHR31064:SF30">
    <property type="entry name" value="HIGH-AFFINITY POTASSIUM TRANSPORT PROTEIN-RELATED"/>
    <property type="match status" value="1"/>
</dbReference>
<feature type="transmembrane region" description="Helical" evidence="10">
    <location>
        <begin position="21"/>
        <end position="40"/>
    </location>
</feature>
<dbReference type="InParanoid" id="A0A165UUN8"/>
<evidence type="ECO:0000256" key="8">
    <source>
        <dbReference type="ARBA" id="ARBA00023065"/>
    </source>
</evidence>
<feature type="transmembrane region" description="Helical" evidence="10">
    <location>
        <begin position="319"/>
        <end position="339"/>
    </location>
</feature>
<feature type="transmembrane region" description="Helical" evidence="10">
    <location>
        <begin position="593"/>
        <end position="611"/>
    </location>
</feature>
<keyword evidence="13" id="KW-1185">Reference proteome</keyword>
<evidence type="ECO:0000256" key="4">
    <source>
        <dbReference type="ARBA" id="ARBA00022538"/>
    </source>
</evidence>
<evidence type="ECO:0000256" key="5">
    <source>
        <dbReference type="ARBA" id="ARBA00022692"/>
    </source>
</evidence>
<keyword evidence="3 10" id="KW-0813">Transport</keyword>
<dbReference type="GO" id="GO:1990573">
    <property type="term" value="P:potassium ion import across plasma membrane"/>
    <property type="evidence" value="ECO:0007669"/>
    <property type="project" value="TreeGrafter"/>
</dbReference>
<feature type="compositionally biased region" description="Basic and acidic residues" evidence="11">
    <location>
        <begin position="720"/>
        <end position="732"/>
    </location>
</feature>
<feature type="transmembrane region" description="Helical" evidence="10">
    <location>
        <begin position="360"/>
        <end position="380"/>
    </location>
</feature>
<keyword evidence="4 10" id="KW-0633">Potassium transport</keyword>
<proteinExistence type="inferred from homology"/>
<evidence type="ECO:0000256" key="7">
    <source>
        <dbReference type="ARBA" id="ARBA00022989"/>
    </source>
</evidence>
<dbReference type="InterPro" id="IPR015958">
    <property type="entry name" value="Trk1_fungi"/>
</dbReference>
<dbReference type="Pfam" id="PF02386">
    <property type="entry name" value="TrkH"/>
    <property type="match status" value="1"/>
</dbReference>
<evidence type="ECO:0000256" key="1">
    <source>
        <dbReference type="ARBA" id="ARBA00004141"/>
    </source>
</evidence>
<dbReference type="AlphaFoldDB" id="A0A165UUN8"/>
<dbReference type="InterPro" id="IPR004773">
    <property type="entry name" value="K/Na_transp_Trk1/HKT1"/>
</dbReference>
<feature type="transmembrane region" description="Helical" evidence="10">
    <location>
        <begin position="510"/>
        <end position="530"/>
    </location>
</feature>
<keyword evidence="8 10" id="KW-0406">Ion transport</keyword>
<evidence type="ECO:0000256" key="9">
    <source>
        <dbReference type="ARBA" id="ARBA00023136"/>
    </source>
</evidence>
<name>A0A165UUN8_9AGAM</name>
<keyword evidence="5 10" id="KW-0812">Transmembrane</keyword>
<dbReference type="Proteomes" id="UP000076761">
    <property type="component" value="Unassembled WGS sequence"/>
</dbReference>
<feature type="transmembrane region" description="Helical" evidence="10">
    <location>
        <begin position="79"/>
        <end position="99"/>
    </location>
</feature>
<dbReference type="GO" id="GO:0005886">
    <property type="term" value="C:plasma membrane"/>
    <property type="evidence" value="ECO:0007669"/>
    <property type="project" value="InterPro"/>
</dbReference>
<evidence type="ECO:0000313" key="13">
    <source>
        <dbReference type="Proteomes" id="UP000076761"/>
    </source>
</evidence>
<feature type="compositionally biased region" description="Polar residues" evidence="11">
    <location>
        <begin position="700"/>
        <end position="713"/>
    </location>
</feature>
<evidence type="ECO:0000256" key="2">
    <source>
        <dbReference type="ARBA" id="ARBA00009137"/>
    </source>
</evidence>
<sequence length="732" mass="82674">MARTRRTGCLTLLSALNFYKIHLLFFILAPLVFSAILWASSGQFKIAYIDSLFLCVSSITGTGLYTVDLSALTAWQQAILVILELIGSPVAVSWVVVLVRRHYFVSYLRHIIHAELERTKSRSRTHASNIDEDASQSDQHPEYPLRRTHKPHASSTRSKPFSADMVRRVDTAPQRIGAMDFDEHVLSARKRPDSLPLTTGLETHESLQAVAEEFPRHDTQPRVEHESDFGGFTSPADLVSTLIQRSTPGLHAHLTRTMTMPRNTTITGITNEGREAGIDGRQVPYISFNAIVDRNSMFRQLSDEHLQELGGVEYRALCALLWIVPIYYLCFLAVSFAVIAPYMSLPRWKNSFLPPQQHRVINPIWFSLFQIVAAWANTGMSLVDQNMIPFQTAYPMIFFIILCILAGNTAFVRTFDGLRWTLAKCAPRTSRVYETCQFLLDHPRRCFIYLFPSRQTWFLVLILLLMNCTDWFFFLILDIGNTAITAIPVGTRIVLGLLQACAVRTAGFQSVVLSALAPAVKVLYTVMMYISVYPVAMSVRTTNVYEEQSLGIYEEDSEIDDDDEQFNSGSRVAIWGRYIFVHIRRQLAFEVDMWWLAFALFLLCIIEAHNLNNATEATWFNIFQLTFELVSAYGTVGLSLGIPTANYSFAGALRTLSKLILCAVMLRGRHRGLPVALDRAVLLPSEFRPREERQEVDTRGTGTPSENQLNSESGVAVAQEPRDAHDLHEKGQ</sequence>
<dbReference type="STRING" id="1314782.A0A165UUN8"/>
<feature type="transmembrane region" description="Helical" evidence="10">
    <location>
        <begin position="483"/>
        <end position="503"/>
    </location>
</feature>
<dbReference type="GO" id="GO:0140107">
    <property type="term" value="F:high-affinity potassium ion transmembrane transporter activity"/>
    <property type="evidence" value="ECO:0007669"/>
    <property type="project" value="TreeGrafter"/>
</dbReference>
<dbReference type="NCBIfam" id="TIGR00934">
    <property type="entry name" value="2a38euk"/>
    <property type="match status" value="1"/>
</dbReference>
<comment type="similarity">
    <text evidence="2 10">Belongs to the TrkH potassium transport family.</text>
</comment>
<feature type="transmembrane region" description="Helical" evidence="10">
    <location>
        <begin position="392"/>
        <end position="412"/>
    </location>
</feature>
<dbReference type="PIRSF" id="PIRSF002450">
    <property type="entry name" value="K+_transpter_TRK"/>
    <property type="match status" value="1"/>
</dbReference>
<evidence type="ECO:0000256" key="6">
    <source>
        <dbReference type="ARBA" id="ARBA00022958"/>
    </source>
</evidence>
<reference evidence="12 13" key="1">
    <citation type="journal article" date="2016" name="Mol. Biol. Evol.">
        <title>Comparative Genomics of Early-Diverging Mushroom-Forming Fungi Provides Insights into the Origins of Lignocellulose Decay Capabilities.</title>
        <authorList>
            <person name="Nagy L.G."/>
            <person name="Riley R."/>
            <person name="Tritt A."/>
            <person name="Adam C."/>
            <person name="Daum C."/>
            <person name="Floudas D."/>
            <person name="Sun H."/>
            <person name="Yadav J.S."/>
            <person name="Pangilinan J."/>
            <person name="Larsson K.H."/>
            <person name="Matsuura K."/>
            <person name="Barry K."/>
            <person name="Labutti K."/>
            <person name="Kuo R."/>
            <person name="Ohm R.A."/>
            <person name="Bhattacharya S.S."/>
            <person name="Shirouzu T."/>
            <person name="Yoshinaga Y."/>
            <person name="Martin F.M."/>
            <person name="Grigoriev I.V."/>
            <person name="Hibbett D.S."/>
        </authorList>
    </citation>
    <scope>NUCLEOTIDE SEQUENCE [LARGE SCALE GENOMIC DNA]</scope>
    <source>
        <strain evidence="12 13">HHB14362 ss-1</strain>
    </source>
</reference>
<protein>
    <recommendedName>
        <fullName evidence="10">Potassium transport protein</fullName>
    </recommendedName>
</protein>
<keyword evidence="7 10" id="KW-1133">Transmembrane helix</keyword>
<dbReference type="PANTHER" id="PTHR31064">
    <property type="entry name" value="POTASSIUM TRANSPORT PROTEIN DDB_G0292412-RELATED"/>
    <property type="match status" value="1"/>
</dbReference>
<dbReference type="FunCoup" id="A0A165UUN8">
    <property type="interactions" value="64"/>
</dbReference>
<dbReference type="EMBL" id="KV425556">
    <property type="protein sequence ID" value="KZT28729.1"/>
    <property type="molecule type" value="Genomic_DNA"/>
</dbReference>
<feature type="region of interest" description="Disordered" evidence="11">
    <location>
        <begin position="690"/>
        <end position="732"/>
    </location>
</feature>
<feature type="region of interest" description="Disordered" evidence="11">
    <location>
        <begin position="122"/>
        <end position="166"/>
    </location>
</feature>
<comment type="subcellular location">
    <subcellularLocation>
        <location evidence="1">Membrane</location>
        <topology evidence="1">Multi-pass membrane protein</topology>
    </subcellularLocation>
</comment>
<feature type="transmembrane region" description="Helical" evidence="10">
    <location>
        <begin position="457"/>
        <end position="477"/>
    </location>
</feature>
<gene>
    <name evidence="12" type="ORF">NEOLEDRAFT_1057688</name>
</gene>
<dbReference type="GO" id="GO:0030007">
    <property type="term" value="P:intracellular potassium ion homeostasis"/>
    <property type="evidence" value="ECO:0007669"/>
    <property type="project" value="UniProtKB-UniRule"/>
</dbReference>
<feature type="transmembrane region" description="Helical" evidence="10">
    <location>
        <begin position="618"/>
        <end position="641"/>
    </location>
</feature>
<accession>A0A165UUN8</accession>
<keyword evidence="9 10" id="KW-0472">Membrane</keyword>
<keyword evidence="6 10" id="KW-0630">Potassium</keyword>
<evidence type="ECO:0000256" key="3">
    <source>
        <dbReference type="ARBA" id="ARBA00022448"/>
    </source>
</evidence>
<evidence type="ECO:0000256" key="10">
    <source>
        <dbReference type="PIRNR" id="PIRNR002450"/>
    </source>
</evidence>
<dbReference type="InterPro" id="IPR051143">
    <property type="entry name" value="TrkH_K-transport"/>
</dbReference>
<evidence type="ECO:0000256" key="11">
    <source>
        <dbReference type="SAM" id="MobiDB-lite"/>
    </source>
</evidence>